<dbReference type="STRING" id="1280949.HAD_15942"/>
<dbReference type="AlphaFoldDB" id="A0A069E172"/>
<feature type="signal peptide" evidence="2">
    <location>
        <begin position="1"/>
        <end position="24"/>
    </location>
</feature>
<gene>
    <name evidence="3" type="ORF">HAD_15942</name>
</gene>
<dbReference type="InterPro" id="IPR021395">
    <property type="entry name" value="DUF3035"/>
</dbReference>
<dbReference type="RefSeq" id="WP_051596390.1">
    <property type="nucleotide sequence ID" value="NZ_ARYH01000003.1"/>
</dbReference>
<feature type="region of interest" description="Disordered" evidence="1">
    <location>
        <begin position="132"/>
        <end position="164"/>
    </location>
</feature>
<dbReference type="OrthoDB" id="8478256at2"/>
<name>A0A069E172_9PROT</name>
<proteinExistence type="predicted"/>
<dbReference type="eggNOG" id="ENOG5030N9J">
    <property type="taxonomic scope" value="Bacteria"/>
</dbReference>
<feature type="compositionally biased region" description="Polar residues" evidence="1">
    <location>
        <begin position="138"/>
        <end position="155"/>
    </location>
</feature>
<dbReference type="PATRIC" id="fig|1280949.3.peg.3238"/>
<keyword evidence="4" id="KW-1185">Reference proteome</keyword>
<evidence type="ECO:0000313" key="4">
    <source>
        <dbReference type="Proteomes" id="UP000027446"/>
    </source>
</evidence>
<evidence type="ECO:0000313" key="3">
    <source>
        <dbReference type="EMBL" id="KCZ83194.1"/>
    </source>
</evidence>
<keyword evidence="2" id="KW-0732">Signal</keyword>
<evidence type="ECO:0000256" key="1">
    <source>
        <dbReference type="SAM" id="MobiDB-lite"/>
    </source>
</evidence>
<comment type="caution">
    <text evidence="3">The sequence shown here is derived from an EMBL/GenBank/DDBJ whole genome shotgun (WGS) entry which is preliminary data.</text>
</comment>
<dbReference type="Pfam" id="PF11233">
    <property type="entry name" value="DUF3035"/>
    <property type="match status" value="1"/>
</dbReference>
<feature type="chain" id="PRO_5001660560" evidence="2">
    <location>
        <begin position="25"/>
        <end position="164"/>
    </location>
</feature>
<protein>
    <submittedName>
        <fullName evidence="3">Putative lipoprotein</fullName>
    </submittedName>
</protein>
<reference evidence="3 4" key="1">
    <citation type="journal article" date="2014" name="Antonie Van Leeuwenhoek">
        <title>Hyphomonas beringensis sp. nov. and Hyphomonas chukchiensis sp. nov., isolated from surface seawater of the Bering Sea and Chukchi Sea.</title>
        <authorList>
            <person name="Li C."/>
            <person name="Lai Q."/>
            <person name="Li G."/>
            <person name="Dong C."/>
            <person name="Wang J."/>
            <person name="Liao Y."/>
            <person name="Shao Z."/>
        </authorList>
    </citation>
    <scope>NUCLEOTIDE SEQUENCE [LARGE SCALE GENOMIC DNA]</scope>
    <source>
        <strain evidence="3 4">MHS-3</strain>
    </source>
</reference>
<organism evidence="3 4">
    <name type="scientific">Hyphomonas adhaerens MHS-3</name>
    <dbReference type="NCBI Taxonomy" id="1280949"/>
    <lineage>
        <taxon>Bacteria</taxon>
        <taxon>Pseudomonadati</taxon>
        <taxon>Pseudomonadota</taxon>
        <taxon>Alphaproteobacteria</taxon>
        <taxon>Hyphomonadales</taxon>
        <taxon>Hyphomonadaceae</taxon>
        <taxon>Hyphomonas</taxon>
    </lineage>
</organism>
<sequence>MKTQLSLLALGAVCLATTACSSGARGTRTPDEFRVVTKAPLIVPPDYSLRPPGAGQAVPAEVEAAQNDNASAFGSTLGVNASASERALVAAADANAVSPMIRTEVDYEEFKTIRKSRSISDRILFWRKDNPEDAESAATDNATGSAPVTIESTTAKPRVKLPGT</sequence>
<dbReference type="Proteomes" id="UP000027446">
    <property type="component" value="Unassembled WGS sequence"/>
</dbReference>
<dbReference type="PROSITE" id="PS51257">
    <property type="entry name" value="PROKAR_LIPOPROTEIN"/>
    <property type="match status" value="1"/>
</dbReference>
<evidence type="ECO:0000256" key="2">
    <source>
        <dbReference type="SAM" id="SignalP"/>
    </source>
</evidence>
<keyword evidence="3" id="KW-0449">Lipoprotein</keyword>
<accession>A0A069E172</accession>
<dbReference type="EMBL" id="ARYH01000003">
    <property type="protein sequence ID" value="KCZ83194.1"/>
    <property type="molecule type" value="Genomic_DNA"/>
</dbReference>